<dbReference type="InterPro" id="IPR039449">
    <property type="entry name" value="TssO"/>
</dbReference>
<accession>A0A3A1YA50</accession>
<dbReference type="AlphaFoldDB" id="A0A3A1YA50"/>
<gene>
    <name evidence="2" type="ORF">CKY20_11480</name>
</gene>
<evidence type="ECO:0000313" key="2">
    <source>
        <dbReference type="EMBL" id="RIY35032.1"/>
    </source>
</evidence>
<sequence length="175" mass="20762">MANNGKNKKQNSEDIKRELRKFAGYFFVLTLLSFFVIFLFLDSYQHQRNRIEQDVVAYKTILNKQQMLHSKLDTIYYHMSLLNTNKVRNNVFLGDYISKNIQDFRKIIEKDSTVAFKHYSFLMEKIDSLLALKNEIVTISAKEQHILRDLNECIEKITKIEQELSKDPSRGFQSR</sequence>
<proteinExistence type="predicted"/>
<comment type="caution">
    <text evidence="2">The sequence shown here is derived from an EMBL/GenBank/DDBJ whole genome shotgun (WGS) entry which is preliminary data.</text>
</comment>
<evidence type="ECO:0000256" key="1">
    <source>
        <dbReference type="SAM" id="Phobius"/>
    </source>
</evidence>
<dbReference type="EMBL" id="NSDI01000030">
    <property type="protein sequence ID" value="RIY35032.1"/>
    <property type="molecule type" value="Genomic_DNA"/>
</dbReference>
<keyword evidence="1" id="KW-1133">Transmembrane helix</keyword>
<dbReference type="RefSeq" id="WP_109861070.1">
    <property type="nucleotide sequence ID" value="NZ_CP171102.1"/>
</dbReference>
<evidence type="ECO:0008006" key="4">
    <source>
        <dbReference type="Google" id="ProtNLM"/>
    </source>
</evidence>
<dbReference type="Proteomes" id="UP000265497">
    <property type="component" value="Unassembled WGS sequence"/>
</dbReference>
<evidence type="ECO:0000313" key="3">
    <source>
        <dbReference type="Proteomes" id="UP000265497"/>
    </source>
</evidence>
<reference evidence="2 3" key="1">
    <citation type="submission" date="2017-08" db="EMBL/GenBank/DDBJ databases">
        <title>Capnocytophaga canis 17-158 assembly.</title>
        <authorList>
            <person name="Gulvik C.A."/>
        </authorList>
    </citation>
    <scope>NUCLEOTIDE SEQUENCE [LARGE SCALE GENOMIC DNA]</scope>
    <source>
        <strain evidence="2 3">17-158</strain>
    </source>
</reference>
<keyword evidence="1" id="KW-0472">Membrane</keyword>
<dbReference type="Pfam" id="PF17561">
    <property type="entry name" value="TssO"/>
    <property type="match status" value="1"/>
</dbReference>
<name>A0A3A1YA50_9FLAO</name>
<protein>
    <recommendedName>
        <fullName evidence="4">Type VI secretion system transmembrane protein TssO</fullName>
    </recommendedName>
</protein>
<organism evidence="2 3">
    <name type="scientific">Capnocytophaga canis</name>
    <dbReference type="NCBI Taxonomy" id="1848903"/>
    <lineage>
        <taxon>Bacteria</taxon>
        <taxon>Pseudomonadati</taxon>
        <taxon>Bacteroidota</taxon>
        <taxon>Flavobacteriia</taxon>
        <taxon>Flavobacteriales</taxon>
        <taxon>Flavobacteriaceae</taxon>
        <taxon>Capnocytophaga</taxon>
    </lineage>
</organism>
<keyword evidence="1" id="KW-0812">Transmembrane</keyword>
<feature type="transmembrane region" description="Helical" evidence="1">
    <location>
        <begin position="22"/>
        <end position="41"/>
    </location>
</feature>